<gene>
    <name evidence="6" type="ORF">FLL45_05375</name>
</gene>
<dbReference type="OrthoDB" id="9757559at2"/>
<keyword evidence="2" id="KW-0596">Phosphopantetheine</keyword>
<dbReference type="SUPFAM" id="SSF52777">
    <property type="entry name" value="CoA-dependent acyltransferases"/>
    <property type="match status" value="11"/>
</dbReference>
<dbReference type="InterPro" id="IPR020845">
    <property type="entry name" value="AMP-binding_CS"/>
</dbReference>
<feature type="domain" description="Carrier" evidence="5">
    <location>
        <begin position="1084"/>
        <end position="1159"/>
    </location>
</feature>
<accession>A0A545TJL8</accession>
<dbReference type="SUPFAM" id="SSF47336">
    <property type="entry name" value="ACP-like"/>
    <property type="match status" value="4"/>
</dbReference>
<dbReference type="Gene3D" id="3.40.50.980">
    <property type="match status" value="6"/>
</dbReference>
<feature type="region of interest" description="Disordered" evidence="4">
    <location>
        <begin position="4108"/>
        <end position="4128"/>
    </location>
</feature>
<keyword evidence="7" id="KW-1185">Reference proteome</keyword>
<dbReference type="Pfam" id="PF00550">
    <property type="entry name" value="PP-binding"/>
    <property type="match status" value="4"/>
</dbReference>
<name>A0A545TJL8_9GAMM</name>
<dbReference type="Gene3D" id="3.30.559.30">
    <property type="entry name" value="Nonribosomal peptide synthetase, condensation domain"/>
    <property type="match status" value="6"/>
</dbReference>
<dbReference type="FunFam" id="3.40.50.12780:FF:000012">
    <property type="entry name" value="Non-ribosomal peptide synthetase"/>
    <property type="match status" value="1"/>
</dbReference>
<dbReference type="InterPro" id="IPR000873">
    <property type="entry name" value="AMP-dep_synth/lig_dom"/>
</dbReference>
<evidence type="ECO:0000313" key="7">
    <source>
        <dbReference type="Proteomes" id="UP000317839"/>
    </source>
</evidence>
<proteinExistence type="predicted"/>
<comment type="caution">
    <text evidence="6">The sequence shown here is derived from an EMBL/GenBank/DDBJ whole genome shotgun (WGS) entry which is preliminary data.</text>
</comment>
<protein>
    <submittedName>
        <fullName evidence="6">Amino acid adenylation domain-containing protein</fullName>
    </submittedName>
</protein>
<dbReference type="Pfam" id="PF00501">
    <property type="entry name" value="AMP-binding"/>
    <property type="match status" value="4"/>
</dbReference>
<dbReference type="GO" id="GO:0043041">
    <property type="term" value="P:amino acid activation for nonribosomal peptide biosynthetic process"/>
    <property type="evidence" value="ECO:0007669"/>
    <property type="project" value="TreeGrafter"/>
</dbReference>
<feature type="domain" description="Carrier" evidence="5">
    <location>
        <begin position="4128"/>
        <end position="4203"/>
    </location>
</feature>
<dbReference type="Pfam" id="PF13193">
    <property type="entry name" value="AMP-binding_C"/>
    <property type="match status" value="2"/>
</dbReference>
<dbReference type="CDD" id="cd02440">
    <property type="entry name" value="AdoMet_MTases"/>
    <property type="match status" value="1"/>
</dbReference>
<evidence type="ECO:0000256" key="4">
    <source>
        <dbReference type="SAM" id="MobiDB-lite"/>
    </source>
</evidence>
<dbReference type="Pfam" id="PF00668">
    <property type="entry name" value="Condensation"/>
    <property type="match status" value="6"/>
</dbReference>
<dbReference type="NCBIfam" id="TIGR01733">
    <property type="entry name" value="AA-adenyl-dom"/>
    <property type="match status" value="3"/>
</dbReference>
<dbReference type="GO" id="GO:0044550">
    <property type="term" value="P:secondary metabolite biosynthetic process"/>
    <property type="evidence" value="ECO:0007669"/>
    <property type="project" value="TreeGrafter"/>
</dbReference>
<dbReference type="PANTHER" id="PTHR45527">
    <property type="entry name" value="NONRIBOSOMAL PEPTIDE SYNTHETASE"/>
    <property type="match status" value="1"/>
</dbReference>
<dbReference type="CDD" id="cd17643">
    <property type="entry name" value="A_NRPS_Cytc1-like"/>
    <property type="match status" value="1"/>
</dbReference>
<dbReference type="InterPro" id="IPR023213">
    <property type="entry name" value="CAT-like_dom_sf"/>
</dbReference>
<dbReference type="InterPro" id="IPR020806">
    <property type="entry name" value="PKS_PP-bd"/>
</dbReference>
<dbReference type="InterPro" id="IPR001242">
    <property type="entry name" value="Condensation_dom"/>
</dbReference>
<dbReference type="GO" id="GO:0072330">
    <property type="term" value="P:monocarboxylic acid biosynthetic process"/>
    <property type="evidence" value="ECO:0007669"/>
    <property type="project" value="UniProtKB-ARBA"/>
</dbReference>
<dbReference type="Gene3D" id="3.40.50.12780">
    <property type="entry name" value="N-terminal domain of ligase-like"/>
    <property type="match status" value="1"/>
</dbReference>
<dbReference type="InterPro" id="IPR044894">
    <property type="entry name" value="TubC_N_sf"/>
</dbReference>
<dbReference type="Gene3D" id="1.10.10.1830">
    <property type="entry name" value="Non-ribosomal peptide synthase, adenylation domain"/>
    <property type="match status" value="1"/>
</dbReference>
<dbReference type="Gene3D" id="3.30.300.30">
    <property type="match status" value="4"/>
</dbReference>
<dbReference type="CDD" id="cd19531">
    <property type="entry name" value="LCL_NRPS-like"/>
    <property type="match status" value="4"/>
</dbReference>
<evidence type="ECO:0000256" key="1">
    <source>
        <dbReference type="ARBA" id="ARBA00001957"/>
    </source>
</evidence>
<feature type="domain" description="Carrier" evidence="5">
    <location>
        <begin position="5448"/>
        <end position="5523"/>
    </location>
</feature>
<dbReference type="InterPro" id="IPR029063">
    <property type="entry name" value="SAM-dependent_MTases_sf"/>
</dbReference>
<dbReference type="GO" id="GO:0005829">
    <property type="term" value="C:cytosol"/>
    <property type="evidence" value="ECO:0007669"/>
    <property type="project" value="TreeGrafter"/>
</dbReference>
<dbReference type="PROSITE" id="PS00455">
    <property type="entry name" value="AMP_BINDING"/>
    <property type="match status" value="3"/>
</dbReference>
<dbReference type="FunFam" id="3.30.300.30:FF:000015">
    <property type="entry name" value="Nonribosomal peptide synthase SidD"/>
    <property type="match status" value="2"/>
</dbReference>
<dbReference type="InterPro" id="IPR036736">
    <property type="entry name" value="ACP-like_sf"/>
</dbReference>
<dbReference type="RefSeq" id="WP_142940948.1">
    <property type="nucleotide sequence ID" value="NZ_VIKR01000001.1"/>
</dbReference>
<dbReference type="InterPro" id="IPR045851">
    <property type="entry name" value="AMP-bd_C_sf"/>
</dbReference>
<dbReference type="GO" id="GO:0003824">
    <property type="term" value="F:catalytic activity"/>
    <property type="evidence" value="ECO:0007669"/>
    <property type="project" value="InterPro"/>
</dbReference>
<dbReference type="FunFam" id="3.40.50.980:FF:000002">
    <property type="entry name" value="Enterobactin synthetase component F"/>
    <property type="match status" value="1"/>
</dbReference>
<dbReference type="FunFam" id="1.10.1200.10:FF:000016">
    <property type="entry name" value="Non-ribosomal peptide synthase"/>
    <property type="match status" value="1"/>
</dbReference>
<comment type="cofactor">
    <cofactor evidence="1">
        <name>pantetheine 4'-phosphate</name>
        <dbReference type="ChEBI" id="CHEBI:47942"/>
    </cofactor>
</comment>
<sequence length="5549" mass="631791">MSVRDVLKTAMAQGVYFYLKNGKLAYKAKMGALSESLKQSILNHKDQIIDYLVNEERQGQSQVLSDIKPIDRSLPIPLSFSQQRLWFIDQLENHKSQYNLTGQFLINGELDLSALESSLNTLIARHEVLRTNFQVKNNEPCQIINEKFTTPFSFIDLSKHEGVNSSSKIEDVVKTCAQRRFDLANDLLIEFKVIKIAHEKYIVFYVMHHIVSDGWSRGIIQREVSELYNAIISNRDYKLPELTIQYADYSKWQRDYLSAKVIQQGIEYWQNHLQGLPHVHSIPLDNPRPPKPTYKGKTKRYIFDDKVTRKIRDFNNRHGTTIFMFIQSALVVLFSRYSGENDIVIGTASSGRNQKSLENLVGFFINDLVIRSNVNNELTFEEFLTNNKKTILDAFSQQHIPFEVLVEKLNPQRSASYSPLYQIKLDIQNNQQSSLKLSNVKSVDARQKSRYYKNQDSVEKEIVHNIKHDLYISVQELKDTISITWRYATDIFNDNTVERFNQYLNNILSDIFENGSKRISDLALISKNEADVFIRDIPLENRFQFKGDDVIKCFEHFAKVAPEHVAVSTLTDQQSYKKLNQAVNRLAVLIKNQKLASNSKIAICMERSSEMMTAILAILKAGHAFVPIDPHMPQQRINTILQDCNCPLVLTQNELMEEISFERVKAVPVDSKYVAGILESFSDIDINVQISPQDIAYVIYTSGSTGVPKGVVVKHKALFGYCVEALNQYYSTGIGGALVLTAYNFDLTLPSLFLPLMTGGTVQLMTVGDEIGELKRKLTELKAPQLIRLTPSHLSLLINEYKEEQESEISLTNHSFVIGGEALANSLVNKLRGLFPKAALFNHYGPTEAVVGATLNQLAISENISSIYSPIGTPMSNKPSFVLDKQLQLCAPGIVGELYIGGNDLSDGYLNDTALTRSKFITNPIKESNSRILYKTGDLVRWVQFNNNEKPVLEYFGRTDDQVKLRGLRIELGDIENYLNAQQAISKSAVSVFKTESNDSRLVAYVCLADSNLLAAEEEAELIRKKESLVKSIKEQLSGTIPEYMVPQIFIFVEELPLTKTGKLDRKRLPEPSESDLVKTHYVAPSSDLESKMCEAWQTVLELQQVGIEDDFFMVGGHSLLATKLVNLIRSDLGVEIPLRAIFENSKLVELCQFIETHGKTSAMPIPVRTKSGDIPLSYAQQRLWFIDQLGEGSSHYNVTGKILANESICMSSLAKAFSMLLDRHEVLRTTIVDNNGGACQVINTITDPVIDYLDFSQSTPSQIKLELFQFIESRAKLKFDLSNDLMIKITVISLPDERSLITYTMHHIASDGWSRSIFEKELMEFYYCYKQNDSISKLPLKLQYADYAIWQKSLLNDNEIKTQLDYWKGNLQRIPKTHSIPLDYPRPEKQSFTGRKLTKNISGDLNKLVYKFCQQHDVTLFMLVHAVYALVLGHYSQNKSILMGTPISGRVHKDLEELIGMFVNSLVLKTEVNQTDSFLDLLKKSKSTVLEAFENQDVPFEMLVEELCPERDLAYNPIYQFMLVFPNDHAKRQNTKSSENEPAPGILISNDDLDNTVLRTDIDLYVNYNNSGINLTFKYSDVIFKPETIELLSTQFVNILDEVLSNPLKVLSDLNFDKPDQALILNAESVAADVTEDLGLSFHQQRLWFIESFERGVVYEGGPSYHNIPLLLHIEGDCNANILERSVNEVLDSFALTQRVYSEKDSGLFISDAEKDSLKLYHESVITQDMTKYQAIEYAINKSKQCFDFTSSRLVSLQLIRYGADKNIFLMTIHHMLVDRPSIKLLSKLIRECYIDKLNGKSKTALKANRLIDNLTCRESSWSKDPKVYLPHIAYWRSKLGSNVKALELPQDYPRKHVHEYIEGRYHSEFDSSCCEAVKHLSKELNITEEVFFLAAFKALLFKYTQHNEVVVGAVIDKRQRINDSSALGMFQNYVPIRDVFNNDDDFHSIVKKVHQTFNESVRYSDIPFDLLTQKLQLEVDMSRTVLFDVLFQYEVDSEVESINELTNFEHIDTNLGFGKYDLNVLIKKQNDNYAISVVYNKDFYKSETVSQTFRHFQNLIKQVLTNSHINILSMDLLDEQDRQQQLRDWNKADPEKSVQKTVYQKFEENVVKNPDSVALVLGTQCLTYRELNVRANKIAHYLVASGICQDDKVGLYVNRSIEMVIGILAIVKAGAAYVPIDPAIPKNRTQFIVNDSRIDNILTEKSFFKQLDDYLDTINVNINYLCIEGGEDKLGNDLLFEGQSQDNVKLKSKDILSSLAYVIYTSGSTGNPKGVLIEHANITNLLSSCQGVFDLKQSDIWTLFHSFAFDFSVWELWGCLTNSAKLIIIPQQTAQSPEDFYELLLQEKVTILNQTPSMFKEVISVDNKLQKSLSLKNIIFGGEALDFSILKSWFERHPEDSPRLVNMYGITETTVHVTFHPIKKEEAAGLTYSTIGKKLPHLELYILSEQMNLLPKGLQGEIYVGGSGVARGYINSEQLNKAHFVPNPFKEKERLYKTGDLGRFLSDGNVQYLGRKDHQIKIRGFRIELGEIEKVICNHNAVSSSVAIVHESSENDRRIIVYVVLKTKYREQLENSSTRELTDHILKTAQAYLPKYMLPSAVIAIESIPLTVNGKLDKKSLPSPLDSLSDASTYQAPDSEIESKLCDLWQNTLKVNKVGTNDNFFKLGGHSLLATRLVSAIRREFNIEMPIRTLFEYPTVKELSEIVKSTTNKEVLPPVEKVNRDNKLPLSYAQQRLWFIDKLGEGSTEYNMPGYYLYSGNLNRQAFSAALETLIWRHEILRTQYIEDKDDVYQVIATQFELPLKFIDLSGERNESKRSIVSERLKQEAEKPFDLKNDLMVRLCVIKLEDSKHLIHYTIHHIAGDGWSIKIFKDELNSLYESGVLDAQSQLAPLRVQYADYAVWQRQWLSGELLKKQIDYWKEQLAGIPAVHDLPLDKPRPSTQKYEGRAFTQIINKELTKNIYNLCEQHGVSLFILLETAFAVLVSRYSNQKDVVIGSPIAGRTHSDLDSLIGFFVNSIVVRTEVNDDLDFAELLTKNKTTIFDAFEHQHVPFEMLVEEIRPERDLSYNSLFQILFVVQNTETEKQEDLANINDSEKASLFNERDVRIRFDLALHVTENSDDLSIRWSYRNYLFKESSIKRMANSFRVLLESIISSLMDSEEKKLPICQLNLLTNEELDLLENSINDTQKDHCLDTCFHEMFEAQVERTPNNQAIIFEDSTLSYREFNQLSNRLASYLIFRGIGRDSIVAINIKRSVESMIALMGVLKAGAGYVPLEPNLPTDRMKYILNDSGARLVITEPQYSDIKAYGDRSVIVLEQKLLEELKSEFDDKNPSRDSTQITSNSLAYVIYTSGTTGQPKGVMINHASLSNFLLSVKDKFLINDVVGSIVSSSLTFDATIQSLYLPLIDGRSVELLPDDDQLIANLAEYLVDDEEAYLFKITPTHLKALVNQASIVRNPLSKHVIVVAGETLTRNNLLPWFELLPNAKFINEYGPTEGTVGSCIFEINDIQSFSSGQSIPIGFPLDNVSFYVFDKNKNLAPFGVVGELYIGGKGLAREYLNQPQLTKSKFIEYKINHRDSIRLYKTGDLVRWVENYGLEFVGRVDDQIKIRGYRIELTEIQTVIESMDLVRDSVVIANASEEESSLIAYLVPTQRYLDDAALEYNKQHVEQWTSVNDDKYGDDTNHIEDVNLNFFGWNSSYTGQPIQQQQMEQWVEETLSRILKLSPKNLFEIGCGQGLFLYRYAESCNQVYATDISKVALDGIKNELTKRNWNNVALELGDALHFDHLDNTAIDTIVINSVSQYFPNQKYLDEVLLNAINCVEPGGKIFIGDVRNLDLFESHLCAIERSRINQSISAGTFSSRIQRRKIKEPELLISPSYFANLKESIQSIDKVDILVKRGVGDNEMLRYRYDVVITKSEKWSNRPVEHDNVDEFKWIEFNGITELRRELELAKDDTFGVFAVPNYRVLEDVELSSQIKGWSKDRVIIPQQNKGLLSSESVNQIIELEKALNFAENQGYRCEITWSQESLDKLDIIFSQSELPELRAHADYNKLTLVNCPQLPAIATEIATKVRKSLNSKLPEYMVPSVFICLEEMPLTVSGKIDKKSLPTPEDSDREKSVYQPPTNNIQEKLCKIWAELLDLKQVGITDNFFALGGHSLLATRLISLVREAFRTEIPLRALFESPTIGDFSKLIEAQSTEIVLPDIDVVDKSNPLPLSYAQQRLWVIDQFNQNSVQYNMPARYLVKGEFNLKALKKAFKCVLERHQVLRTCFVEYEHTPKQVIQDKFDLPFSFIDISLTSSQQLSQKLSDIIDEETNTPFDLSKDIMIRVKVVKIADESHLILYTMHHIASDGWSVGVFRNEISQLYAAFASDEPNPLKPLKIQYADFAMWQKQWLEGELLRKGLNYWRNQLKLLPVTHGLPLDYRRPNQQTYSGRIYRQFINRTLSQKIQRVCEKHEVTLFMVLQTALAVLVSRFSNQSDIVIGTPIAGRNHSDLESLIGFFINTLVIRTKISSDTSICDLLKQNKETILDAYGHQYIPFEMLVDELQPKRSLSFNPLVQILFAVQNTQKGYLNFQESNDFASNIDKAGNIKEVSNIKFDLEINVHEQQDGLSVSWGYNTSLFEQESIFNFANSYQNLLNSIADCLLQGILDKPTFNKSFPGTKNYLTLLEENQLTTHKNSVVDLQSQKYWQEQFTSGIPSLLLPTDYARKDIQCFQEAKFSVQIGRKLSVRLQSLSRRQGVDYSVLLLASFSLLLSRYTNSQKILLGTYNTKQTNGTESDYFNNQLILVNVDSEDTFEQFLNSTAQSVLASKNHQDLPLSKLLELINPICGLSYAPLHQVSFAVETQVRLRNTSNAKAETLKTQSNDYNSLLSNIVYSNTDIGLVISEDLKGTLCTINYNKSLYEESTIEKMLLRYVGLLKGAIEDVNKPVSDLHLPETYVNRINLSDHNGIRYLKSDCNNSPGTKANNLMELIEKQAQSNPEQLVAQDNNGGMTLESLNGRANQLARKLKEKNVDGSQVVALFIKPSNEFLISLLAVLKTGASVIYLPEELPRLKIYHLIEKYNVKTLLFGLQESNRDLPSRLARYFSQDFNFIEFEISSKYSSANLNKDFIKPSTRALIINQTSESGSRRDDYDISHSVLIESVNSLLSFNERLPGIQDLSKESQASVQIFDYLVMLARNEVIDFSESTSSVVNNVNSIGNTSINSGDLFKSFINRCLFASHLSVIKDIQAEQFLLDGKQHKDVLVVKNHTNLPCYILNADLSAVPEGGIGNLFISFSDISLGYAKNASLTAECFIPNQFAQSSGQRLYNSGFLARVLPNRLIEIISSSEKARVYSFDKLEQLLKQSQLTDDVFIKAIQSQNRIHYACYLKLNQNERESGNKNLNNRIYAVAKNQSELVPIPTHIMKVDHFNYHEDGSINSNDLEIHLPINNESSIYVKPRNQQEELLCDIWKGALNAKQVGINDNFFELGGNSLIATRVISHIRKELQVELEIKLLFESPTIAELCSKINASNEQSVVPTIKKVERHQEGGKDFEEVEF</sequence>
<feature type="compositionally biased region" description="Basic and acidic residues" evidence="4">
    <location>
        <begin position="4108"/>
        <end position="4124"/>
    </location>
</feature>
<keyword evidence="3" id="KW-0597">Phosphoprotein</keyword>
<dbReference type="InterPro" id="IPR009081">
    <property type="entry name" value="PP-bd_ACP"/>
</dbReference>
<dbReference type="PROSITE" id="PS50075">
    <property type="entry name" value="CARRIER"/>
    <property type="match status" value="4"/>
</dbReference>
<feature type="domain" description="Carrier" evidence="5">
    <location>
        <begin position="2638"/>
        <end position="2713"/>
    </location>
</feature>
<dbReference type="Pfam" id="PF18563">
    <property type="entry name" value="TubC_N"/>
    <property type="match status" value="1"/>
</dbReference>
<evidence type="ECO:0000256" key="2">
    <source>
        <dbReference type="ARBA" id="ARBA00022450"/>
    </source>
</evidence>
<dbReference type="CDD" id="cd05930">
    <property type="entry name" value="A_NRPS"/>
    <property type="match status" value="2"/>
</dbReference>
<dbReference type="Gene3D" id="1.10.1200.10">
    <property type="entry name" value="ACP-like"/>
    <property type="match status" value="4"/>
</dbReference>
<evidence type="ECO:0000259" key="5">
    <source>
        <dbReference type="PROSITE" id="PS50075"/>
    </source>
</evidence>
<dbReference type="SMART" id="SM00823">
    <property type="entry name" value="PKS_PP"/>
    <property type="match status" value="4"/>
</dbReference>
<dbReference type="Gene3D" id="3.30.559.10">
    <property type="entry name" value="Chloramphenicol acetyltransferase-like domain"/>
    <property type="match status" value="5"/>
</dbReference>
<dbReference type="InterPro" id="IPR025110">
    <property type="entry name" value="AMP-bd_C"/>
</dbReference>
<dbReference type="FunFam" id="1.10.1200.10:FF:000005">
    <property type="entry name" value="Nonribosomal peptide synthetase 1"/>
    <property type="match status" value="3"/>
</dbReference>
<dbReference type="PANTHER" id="PTHR45527:SF14">
    <property type="entry name" value="PLIPASTATIN SYNTHASE SUBUNIT B"/>
    <property type="match status" value="1"/>
</dbReference>
<dbReference type="Pfam" id="PF13847">
    <property type="entry name" value="Methyltransf_31"/>
    <property type="match status" value="1"/>
</dbReference>
<dbReference type="SUPFAM" id="SSF56801">
    <property type="entry name" value="Acetyl-CoA synthetase-like"/>
    <property type="match status" value="5"/>
</dbReference>
<dbReference type="InterPro" id="IPR025714">
    <property type="entry name" value="Methyltranfer_dom"/>
</dbReference>
<dbReference type="InterPro" id="IPR042099">
    <property type="entry name" value="ANL_N_sf"/>
</dbReference>
<dbReference type="SUPFAM" id="SSF53335">
    <property type="entry name" value="S-adenosyl-L-methionine-dependent methyltransferases"/>
    <property type="match status" value="1"/>
</dbReference>
<evidence type="ECO:0000313" key="6">
    <source>
        <dbReference type="EMBL" id="TQV77376.1"/>
    </source>
</evidence>
<dbReference type="FunFam" id="3.40.50.980:FF:000001">
    <property type="entry name" value="Non-ribosomal peptide synthetase"/>
    <property type="match status" value="3"/>
</dbReference>
<organism evidence="6 7">
    <name type="scientific">Aliikangiella marina</name>
    <dbReference type="NCBI Taxonomy" id="1712262"/>
    <lineage>
        <taxon>Bacteria</taxon>
        <taxon>Pseudomonadati</taxon>
        <taxon>Pseudomonadota</taxon>
        <taxon>Gammaproteobacteria</taxon>
        <taxon>Oceanospirillales</taxon>
        <taxon>Pleioneaceae</taxon>
        <taxon>Aliikangiella</taxon>
    </lineage>
</organism>
<dbReference type="InterPro" id="IPR006162">
    <property type="entry name" value="Ppantetheine_attach_site"/>
</dbReference>
<dbReference type="GO" id="GO:0031177">
    <property type="term" value="F:phosphopantetheine binding"/>
    <property type="evidence" value="ECO:0007669"/>
    <property type="project" value="InterPro"/>
</dbReference>
<reference evidence="6 7" key="1">
    <citation type="submission" date="2019-06" db="EMBL/GenBank/DDBJ databases">
        <title>Draft genome of Aliikangiella marina GYP-15.</title>
        <authorList>
            <person name="Wang G."/>
        </authorList>
    </citation>
    <scope>NUCLEOTIDE SEQUENCE [LARGE SCALE GENOMIC DNA]</scope>
    <source>
        <strain evidence="6 7">GYP-15</strain>
    </source>
</reference>
<dbReference type="Gene3D" id="3.40.50.150">
    <property type="entry name" value="Vaccinia Virus protein VP39"/>
    <property type="match status" value="1"/>
</dbReference>
<dbReference type="Proteomes" id="UP000317839">
    <property type="component" value="Unassembled WGS sequence"/>
</dbReference>
<dbReference type="PROSITE" id="PS00012">
    <property type="entry name" value="PHOSPHOPANTETHEINE"/>
    <property type="match status" value="4"/>
</dbReference>
<dbReference type="InterPro" id="IPR010071">
    <property type="entry name" value="AA_adenyl_dom"/>
</dbReference>
<dbReference type="NCBIfam" id="NF003417">
    <property type="entry name" value="PRK04813.1"/>
    <property type="match status" value="6"/>
</dbReference>
<dbReference type="InterPro" id="IPR041464">
    <property type="entry name" value="TubC_N"/>
</dbReference>
<dbReference type="Gene3D" id="2.30.38.10">
    <property type="entry name" value="Luciferase, Domain 3"/>
    <property type="match status" value="4"/>
</dbReference>
<dbReference type="EMBL" id="VIKR01000001">
    <property type="protein sequence ID" value="TQV77376.1"/>
    <property type="molecule type" value="Genomic_DNA"/>
</dbReference>
<evidence type="ECO:0000256" key="3">
    <source>
        <dbReference type="ARBA" id="ARBA00022553"/>
    </source>
</evidence>